<keyword evidence="4" id="KW-0408">Iron</keyword>
<dbReference type="GO" id="GO:0030288">
    <property type="term" value="C:outer membrane-bounded periplasmic space"/>
    <property type="evidence" value="ECO:0007669"/>
    <property type="project" value="TreeGrafter"/>
</dbReference>
<comment type="similarity">
    <text evidence="1">Belongs to the bacterial solute-binding protein 1 family.</text>
</comment>
<dbReference type="PROSITE" id="PS51257">
    <property type="entry name" value="PROKAR_LIPOPROTEIN"/>
    <property type="match status" value="1"/>
</dbReference>
<keyword evidence="2" id="KW-0813">Transport</keyword>
<dbReference type="EMBL" id="JADEXN010000171">
    <property type="protein sequence ID" value="MBE9041257.1"/>
    <property type="molecule type" value="Genomic_DNA"/>
</dbReference>
<proteinExistence type="inferred from homology"/>
<evidence type="ECO:0000313" key="6">
    <source>
        <dbReference type="EMBL" id="MBE9041257.1"/>
    </source>
</evidence>
<feature type="chain" id="PRO_5037794116" evidence="5">
    <location>
        <begin position="18"/>
        <end position="360"/>
    </location>
</feature>
<dbReference type="InterPro" id="IPR006059">
    <property type="entry name" value="SBP"/>
</dbReference>
<dbReference type="Pfam" id="PF13416">
    <property type="entry name" value="SBP_bac_8"/>
    <property type="match status" value="1"/>
</dbReference>
<dbReference type="PANTHER" id="PTHR30006:SF15">
    <property type="entry name" value="IRON-UTILIZATION PERIPLASMIC PROTEIN"/>
    <property type="match status" value="1"/>
</dbReference>
<accession>A0A928Z7A7</accession>
<dbReference type="AlphaFoldDB" id="A0A928Z7A7"/>
<evidence type="ECO:0000256" key="5">
    <source>
        <dbReference type="SAM" id="SignalP"/>
    </source>
</evidence>
<reference evidence="6" key="1">
    <citation type="submission" date="2020-10" db="EMBL/GenBank/DDBJ databases">
        <authorList>
            <person name="Castelo-Branco R."/>
            <person name="Eusebio N."/>
            <person name="Adriana R."/>
            <person name="Vieira A."/>
            <person name="Brugerolle De Fraissinette N."/>
            <person name="Rezende De Castro R."/>
            <person name="Schneider M.P."/>
            <person name="Vasconcelos V."/>
            <person name="Leao P.N."/>
        </authorList>
    </citation>
    <scope>NUCLEOTIDE SEQUENCE</scope>
    <source>
        <strain evidence="6">LEGE 11467</strain>
    </source>
</reference>
<keyword evidence="7" id="KW-1185">Reference proteome</keyword>
<organism evidence="6 7">
    <name type="scientific">Zarconia navalis LEGE 11467</name>
    <dbReference type="NCBI Taxonomy" id="1828826"/>
    <lineage>
        <taxon>Bacteria</taxon>
        <taxon>Bacillati</taxon>
        <taxon>Cyanobacteriota</taxon>
        <taxon>Cyanophyceae</taxon>
        <taxon>Oscillatoriophycideae</taxon>
        <taxon>Oscillatoriales</taxon>
        <taxon>Oscillatoriales incertae sedis</taxon>
        <taxon>Zarconia</taxon>
        <taxon>Zarconia navalis</taxon>
    </lineage>
</organism>
<feature type="signal peptide" evidence="5">
    <location>
        <begin position="1"/>
        <end position="17"/>
    </location>
</feature>
<comment type="caution">
    <text evidence="6">The sequence shown here is derived from an EMBL/GenBank/DDBJ whole genome shotgun (WGS) entry which is preliminary data.</text>
</comment>
<keyword evidence="2" id="KW-0410">Iron transport</keyword>
<dbReference type="PIRSF" id="PIRSF002825">
    <property type="entry name" value="CfbpA"/>
    <property type="match status" value="1"/>
</dbReference>
<dbReference type="RefSeq" id="WP_264321475.1">
    <property type="nucleotide sequence ID" value="NZ_JADEXN010000171.1"/>
</dbReference>
<keyword evidence="4" id="KW-0479">Metal-binding</keyword>
<feature type="binding site" evidence="4">
    <location>
        <position position="241"/>
    </location>
    <ligand>
        <name>Fe cation</name>
        <dbReference type="ChEBI" id="CHEBI:24875"/>
    </ligand>
</feature>
<dbReference type="SUPFAM" id="SSF53850">
    <property type="entry name" value="Periplasmic binding protein-like II"/>
    <property type="match status" value="1"/>
</dbReference>
<keyword evidence="2" id="KW-0406">Ion transport</keyword>
<name>A0A928Z7A7_9CYAN</name>
<evidence type="ECO:0000313" key="7">
    <source>
        <dbReference type="Proteomes" id="UP000621799"/>
    </source>
</evidence>
<evidence type="ECO:0000256" key="4">
    <source>
        <dbReference type="PIRSR" id="PIRSR002825-1"/>
    </source>
</evidence>
<feature type="binding site" evidence="4">
    <location>
        <position position="53"/>
    </location>
    <ligand>
        <name>Fe cation</name>
        <dbReference type="ChEBI" id="CHEBI:24875"/>
    </ligand>
</feature>
<feature type="binding site" evidence="4">
    <location>
        <position position="240"/>
    </location>
    <ligand>
        <name>Fe cation</name>
        <dbReference type="ChEBI" id="CHEBI:24875"/>
    </ligand>
</feature>
<sequence length="360" mass="39415">MKWIKHSLLAVASTAFAVTVGCAQQPAAEQGAEQGAGPGESTEEVVNVYSARHYDSDRTLYDNFTEQTGIDVNLVEGKGDELVERIKSEGENSPADVFITVDAGRLWRAQEAGIMQPIESETLEAAVPEYLRDPEGRWFGLSKRARIIVYNKETVDPSELTTYEALTDPKWQGRIIVRSSNNIYNQSLVGGILAANDPDGTEEWAKGLVDNFARPPEGNDVSQVKAVADGVADLAIVNSYYVARLANSDDPEDRAVIEQLGMFFPNQDDRGTHINISGAGVVANAPNKENAIAFIEYLVTPEVQTQFARNNNEFPVVEGAQLDNAFLEEYVPFKEDNLNAATVGENNAEALQIMDRAGWK</sequence>
<dbReference type="CDD" id="cd13542">
    <property type="entry name" value="PBP2_FutA1_ilke"/>
    <property type="match status" value="1"/>
</dbReference>
<dbReference type="GO" id="GO:0006826">
    <property type="term" value="P:iron ion transport"/>
    <property type="evidence" value="ECO:0007669"/>
    <property type="project" value="UniProtKB-KW"/>
</dbReference>
<dbReference type="Gene3D" id="3.40.190.10">
    <property type="entry name" value="Periplasmic binding protein-like II"/>
    <property type="match status" value="2"/>
</dbReference>
<evidence type="ECO:0000256" key="1">
    <source>
        <dbReference type="ARBA" id="ARBA00008520"/>
    </source>
</evidence>
<keyword evidence="3 5" id="KW-0732">Signal</keyword>
<dbReference type="GO" id="GO:0046872">
    <property type="term" value="F:metal ion binding"/>
    <property type="evidence" value="ECO:0007669"/>
    <property type="project" value="UniProtKB-KW"/>
</dbReference>
<evidence type="ECO:0000256" key="2">
    <source>
        <dbReference type="ARBA" id="ARBA00022496"/>
    </source>
</evidence>
<dbReference type="Proteomes" id="UP000621799">
    <property type="component" value="Unassembled WGS sequence"/>
</dbReference>
<protein>
    <submittedName>
        <fullName evidence="6">Fe(3+) ABC transporter substrate-binding protein</fullName>
    </submittedName>
</protein>
<dbReference type="PANTHER" id="PTHR30006">
    <property type="entry name" value="THIAMINE-BINDING PERIPLASMIC PROTEIN-RELATED"/>
    <property type="match status" value="1"/>
</dbReference>
<dbReference type="InterPro" id="IPR026045">
    <property type="entry name" value="Ferric-bd"/>
</dbReference>
<gene>
    <name evidence="6" type="ORF">IQ235_10745</name>
</gene>
<evidence type="ECO:0000256" key="3">
    <source>
        <dbReference type="ARBA" id="ARBA00022729"/>
    </source>
</evidence>